<comment type="caution">
    <text evidence="2">The sequence shown here is derived from an EMBL/GenBank/DDBJ whole genome shotgun (WGS) entry which is preliminary data.</text>
</comment>
<dbReference type="InterPro" id="IPR000792">
    <property type="entry name" value="Tscrpt_reg_LuxR_C"/>
</dbReference>
<dbReference type="CDD" id="cd06170">
    <property type="entry name" value="LuxR_C_like"/>
    <property type="match status" value="1"/>
</dbReference>
<name>A0A8J3VWU2_9ACTN</name>
<dbReference type="GO" id="GO:0006355">
    <property type="term" value="P:regulation of DNA-templated transcription"/>
    <property type="evidence" value="ECO:0007669"/>
    <property type="project" value="InterPro"/>
</dbReference>
<dbReference type="RefSeq" id="WP_203924642.1">
    <property type="nucleotide sequence ID" value="NZ_BONZ01000121.1"/>
</dbReference>
<evidence type="ECO:0000259" key="1">
    <source>
        <dbReference type="SMART" id="SM00421"/>
    </source>
</evidence>
<dbReference type="InterPro" id="IPR002831">
    <property type="entry name" value="Tscrpt_reg_TrmB_N"/>
</dbReference>
<dbReference type="Pfam" id="PF01978">
    <property type="entry name" value="TrmB"/>
    <property type="match status" value="1"/>
</dbReference>
<keyword evidence="3" id="KW-1185">Reference proteome</keyword>
<dbReference type="InterPro" id="IPR051797">
    <property type="entry name" value="TrmB-like"/>
</dbReference>
<dbReference type="Proteomes" id="UP000642748">
    <property type="component" value="Unassembled WGS sequence"/>
</dbReference>
<dbReference type="SUPFAM" id="SSF46894">
    <property type="entry name" value="C-terminal effector domain of the bipartite response regulators"/>
    <property type="match status" value="1"/>
</dbReference>
<dbReference type="SUPFAM" id="SSF46785">
    <property type="entry name" value="Winged helix' DNA-binding domain"/>
    <property type="match status" value="1"/>
</dbReference>
<dbReference type="PANTHER" id="PTHR34293:SF1">
    <property type="entry name" value="HTH-TYPE TRANSCRIPTIONAL REGULATOR TRMBL2"/>
    <property type="match status" value="1"/>
</dbReference>
<accession>A0A8J3VWU2</accession>
<dbReference type="SUPFAM" id="SSF56024">
    <property type="entry name" value="Phospholipase D/nuclease"/>
    <property type="match status" value="1"/>
</dbReference>
<dbReference type="InterPro" id="IPR036390">
    <property type="entry name" value="WH_DNA-bd_sf"/>
</dbReference>
<dbReference type="InterPro" id="IPR016032">
    <property type="entry name" value="Sig_transdc_resp-reg_C-effctor"/>
</dbReference>
<dbReference type="Gene3D" id="1.10.10.10">
    <property type="entry name" value="Winged helix-like DNA-binding domain superfamily/Winged helix DNA-binding domain"/>
    <property type="match status" value="2"/>
</dbReference>
<feature type="domain" description="HTH luxR-type" evidence="1">
    <location>
        <begin position="262"/>
        <end position="311"/>
    </location>
</feature>
<dbReference type="PANTHER" id="PTHR34293">
    <property type="entry name" value="HTH-TYPE TRANSCRIPTIONAL REGULATOR TRMBL2"/>
    <property type="match status" value="1"/>
</dbReference>
<protein>
    <submittedName>
        <fullName evidence="2">Transcriptional regulator</fullName>
    </submittedName>
</protein>
<dbReference type="InterPro" id="IPR036388">
    <property type="entry name" value="WH-like_DNA-bd_sf"/>
</dbReference>
<dbReference type="GO" id="GO:0003677">
    <property type="term" value="F:DNA binding"/>
    <property type="evidence" value="ECO:0007669"/>
    <property type="project" value="InterPro"/>
</dbReference>
<proteinExistence type="predicted"/>
<dbReference type="EMBL" id="BONZ01000121">
    <property type="protein sequence ID" value="GIH21249.1"/>
    <property type="molecule type" value="Genomic_DNA"/>
</dbReference>
<gene>
    <name evidence="2" type="ORF">Raf01_94210</name>
</gene>
<reference evidence="2" key="1">
    <citation type="submission" date="2021-01" db="EMBL/GenBank/DDBJ databases">
        <title>Whole genome shotgun sequence of Rugosimonospora africana NBRC 104875.</title>
        <authorList>
            <person name="Komaki H."/>
            <person name="Tamura T."/>
        </authorList>
    </citation>
    <scope>NUCLEOTIDE SEQUENCE</scope>
    <source>
        <strain evidence="2">NBRC 104875</strain>
    </source>
</reference>
<evidence type="ECO:0000313" key="2">
    <source>
        <dbReference type="EMBL" id="GIH21249.1"/>
    </source>
</evidence>
<dbReference type="AlphaFoldDB" id="A0A8J3VWU2"/>
<dbReference type="SMART" id="SM00421">
    <property type="entry name" value="HTH_LUXR"/>
    <property type="match status" value="1"/>
</dbReference>
<evidence type="ECO:0000313" key="3">
    <source>
        <dbReference type="Proteomes" id="UP000642748"/>
    </source>
</evidence>
<sequence length="321" mass="35162">MLEPVGLNEIEEAIYLALLKGRGSTVVDLVREVGADPRRTRAAIARLKELGFVTHRHGSPARLSPVQPDVAVGALVARRRQELGDVERDAMQLSAAFPEELRTHPDELVEVVVGRRAVAARFAQMAQRLEREMLVLDRPPYAQVVSEANGPELDALARGISVRGIYSPEAFELPGAFAQARRAEEAGEQARVHADVPMKLVVVDATTAMMPMTENGDVESSLVIHSPMVVAALVRLFELLWRQACPLVDWPRAGDERDGVDHELLVMLGTGMKDEAIARELGISVRTLGRRIAGLLEKLGARTRFQAGLQAFRRGGDRLTP</sequence>
<organism evidence="2 3">
    <name type="scientific">Rugosimonospora africana</name>
    <dbReference type="NCBI Taxonomy" id="556532"/>
    <lineage>
        <taxon>Bacteria</taxon>
        <taxon>Bacillati</taxon>
        <taxon>Actinomycetota</taxon>
        <taxon>Actinomycetes</taxon>
        <taxon>Micromonosporales</taxon>
        <taxon>Micromonosporaceae</taxon>
        <taxon>Rugosimonospora</taxon>
    </lineage>
</organism>